<reference evidence="6 7" key="1">
    <citation type="submission" date="2019-08" db="EMBL/GenBank/DDBJ databases">
        <authorList>
            <person name="Guy L."/>
        </authorList>
    </citation>
    <scope>NUCLEOTIDE SEQUENCE [LARGE SCALE GENOMIC DNA]</scope>
    <source>
        <strain evidence="6 7">SGT-108</strain>
    </source>
</reference>
<dbReference type="NCBIfam" id="TIGR03026">
    <property type="entry name" value="NDP-sugDHase"/>
    <property type="match status" value="1"/>
</dbReference>
<dbReference type="EMBL" id="LR699119">
    <property type="protein sequence ID" value="VVC75727.1"/>
    <property type="molecule type" value="Genomic_DNA"/>
</dbReference>
<dbReference type="InterPro" id="IPR028359">
    <property type="entry name" value="UDP_ManNAc/GlcNAc_DH"/>
</dbReference>
<dbReference type="GO" id="GO:0000271">
    <property type="term" value="P:polysaccharide biosynthetic process"/>
    <property type="evidence" value="ECO:0007669"/>
    <property type="project" value="InterPro"/>
</dbReference>
<name>A0A5E4PGY7_9COXI</name>
<dbReference type="InterPro" id="IPR017476">
    <property type="entry name" value="UDP-Glc/GDP-Man"/>
</dbReference>
<dbReference type="InterPro" id="IPR014027">
    <property type="entry name" value="UDP-Glc/GDP-Man_DH_C"/>
</dbReference>
<dbReference type="InterPro" id="IPR001732">
    <property type="entry name" value="UDP-Glc/GDP-Man_DH_N"/>
</dbReference>
<dbReference type="SUPFAM" id="SSF52413">
    <property type="entry name" value="UDP-glucose/GDP-mannose dehydrogenase C-terminal domain"/>
    <property type="match status" value="1"/>
</dbReference>
<dbReference type="PANTHER" id="PTHR43491">
    <property type="entry name" value="UDP-N-ACETYL-D-MANNOSAMINE DEHYDROGENASE"/>
    <property type="match status" value="1"/>
</dbReference>
<dbReference type="SMART" id="SM00984">
    <property type="entry name" value="UDPG_MGDP_dh_C"/>
    <property type="match status" value="1"/>
</dbReference>
<dbReference type="GO" id="GO:0051287">
    <property type="term" value="F:NAD binding"/>
    <property type="evidence" value="ECO:0007669"/>
    <property type="project" value="InterPro"/>
</dbReference>
<dbReference type="SUPFAM" id="SSF48179">
    <property type="entry name" value="6-phosphogluconate dehydrogenase C-terminal domain-like"/>
    <property type="match status" value="1"/>
</dbReference>
<evidence type="ECO:0000256" key="3">
    <source>
        <dbReference type="ARBA" id="ARBA00023027"/>
    </source>
</evidence>
<sequence>MAHRRKISVVGLGYVGLTIAAAFGKAGEVVGYDINQQRINNLKNSIDTSGEISSEELKKTNILYTTNPDDLKQADFHIITVLTPIDKNKLPDLSQLLSATETLAKRLKKGDIVVYEATVYPGATEEKCIPTLEKHSGLKCGVDFQVGYSPERVNPGDKEHTFYNIIKIISATNDETVRVMSDVYKSVVKAGVYPVSSIRVAEATKVVENTQRDLNISLINEIAIILSNLGMDSAEVIAASRTKWNYLPFYPGLVGGHCIGVNSYYLTYKSQESGYYPEVIHAGRRVNEYIPKFITERIVKKLIQLDKKVSAAKVAVLGITYKENLPDIHDTKVINLIREFETYNIKVKVHDPIANKDEVRKEFGIDLSTWDSLTDLDVVIIAVADKEYMQLHKPELTKMLKSNGIIMDVKGILNQNEYQDTDITIMRL</sequence>
<keyword evidence="7" id="KW-1185">Reference proteome</keyword>
<gene>
    <name evidence="6" type="primary">wbpA</name>
    <name evidence="6" type="ORF">AQUSIP_10210</name>
</gene>
<dbReference type="PIRSF" id="PIRSF000124">
    <property type="entry name" value="UDPglc_GDPman_dh"/>
    <property type="match status" value="1"/>
</dbReference>
<dbReference type="InterPro" id="IPR036220">
    <property type="entry name" value="UDP-Glc/GDP-Man_DH_C_sf"/>
</dbReference>
<dbReference type="SUPFAM" id="SSF51735">
    <property type="entry name" value="NAD(P)-binding Rossmann-fold domains"/>
    <property type="match status" value="1"/>
</dbReference>
<accession>A0A5E4PGY7</accession>
<evidence type="ECO:0000256" key="4">
    <source>
        <dbReference type="PIRNR" id="PIRNR000124"/>
    </source>
</evidence>
<evidence type="ECO:0000313" key="6">
    <source>
        <dbReference type="EMBL" id="VVC75727.1"/>
    </source>
</evidence>
<dbReference type="RefSeq" id="WP_148339008.1">
    <property type="nucleotide sequence ID" value="NZ_LR699119.1"/>
</dbReference>
<dbReference type="AlphaFoldDB" id="A0A5E4PGY7"/>
<dbReference type="Gene3D" id="3.40.50.720">
    <property type="entry name" value="NAD(P)-binding Rossmann-like Domain"/>
    <property type="match status" value="2"/>
</dbReference>
<keyword evidence="2" id="KW-0560">Oxidoreductase</keyword>
<dbReference type="Pfam" id="PF03720">
    <property type="entry name" value="UDPG_MGDP_dh_C"/>
    <property type="match status" value="1"/>
</dbReference>
<keyword evidence="3" id="KW-0520">NAD</keyword>
<organism evidence="6 7">
    <name type="scientific">Aquicella siphonis</name>
    <dbReference type="NCBI Taxonomy" id="254247"/>
    <lineage>
        <taxon>Bacteria</taxon>
        <taxon>Pseudomonadati</taxon>
        <taxon>Pseudomonadota</taxon>
        <taxon>Gammaproteobacteria</taxon>
        <taxon>Legionellales</taxon>
        <taxon>Coxiellaceae</taxon>
        <taxon>Aquicella</taxon>
    </lineage>
</organism>
<dbReference type="GO" id="GO:0016628">
    <property type="term" value="F:oxidoreductase activity, acting on the CH-CH group of donors, NAD or NADP as acceptor"/>
    <property type="evidence" value="ECO:0007669"/>
    <property type="project" value="InterPro"/>
</dbReference>
<comment type="similarity">
    <text evidence="1 4">Belongs to the UDP-glucose/GDP-mannose dehydrogenase family.</text>
</comment>
<protein>
    <submittedName>
        <fullName evidence="6">UDP-N-acetyl-D-glucosamine 6-dehydrogenase</fullName>
    </submittedName>
</protein>
<proteinExistence type="inferred from homology"/>
<dbReference type="Pfam" id="PF03721">
    <property type="entry name" value="UDPG_MGDP_dh_N"/>
    <property type="match status" value="1"/>
</dbReference>
<dbReference type="OrthoDB" id="9803238at2"/>
<dbReference type="Proteomes" id="UP000324194">
    <property type="component" value="Chromosome 1"/>
</dbReference>
<dbReference type="InterPro" id="IPR036291">
    <property type="entry name" value="NAD(P)-bd_dom_sf"/>
</dbReference>
<feature type="domain" description="UDP-glucose/GDP-mannose dehydrogenase C-terminal" evidence="5">
    <location>
        <begin position="315"/>
        <end position="415"/>
    </location>
</feature>
<dbReference type="InterPro" id="IPR014026">
    <property type="entry name" value="UDP-Glc/GDP-Man_DH_dimer"/>
</dbReference>
<evidence type="ECO:0000256" key="1">
    <source>
        <dbReference type="ARBA" id="ARBA00006601"/>
    </source>
</evidence>
<dbReference type="KEGG" id="asip:AQUSIP_10210"/>
<evidence type="ECO:0000313" key="7">
    <source>
        <dbReference type="Proteomes" id="UP000324194"/>
    </source>
</evidence>
<dbReference type="PIRSF" id="PIRSF500136">
    <property type="entry name" value="UDP_ManNAc_DH"/>
    <property type="match status" value="1"/>
</dbReference>
<dbReference type="GO" id="GO:0016616">
    <property type="term" value="F:oxidoreductase activity, acting on the CH-OH group of donors, NAD or NADP as acceptor"/>
    <property type="evidence" value="ECO:0007669"/>
    <property type="project" value="InterPro"/>
</dbReference>
<dbReference type="Pfam" id="PF00984">
    <property type="entry name" value="UDPG_MGDP_dh"/>
    <property type="match status" value="1"/>
</dbReference>
<dbReference type="PANTHER" id="PTHR43491:SF2">
    <property type="entry name" value="UDP-N-ACETYL-D-MANNOSAMINE DEHYDROGENASE"/>
    <property type="match status" value="1"/>
</dbReference>
<dbReference type="InterPro" id="IPR008927">
    <property type="entry name" value="6-PGluconate_DH-like_C_sf"/>
</dbReference>
<evidence type="ECO:0000259" key="5">
    <source>
        <dbReference type="SMART" id="SM00984"/>
    </source>
</evidence>
<evidence type="ECO:0000256" key="2">
    <source>
        <dbReference type="ARBA" id="ARBA00023002"/>
    </source>
</evidence>